<evidence type="ECO:0000313" key="1">
    <source>
        <dbReference type="EMBL" id="KKM80471.1"/>
    </source>
</evidence>
<comment type="caution">
    <text evidence="1">The sequence shown here is derived from an EMBL/GenBank/DDBJ whole genome shotgun (WGS) entry which is preliminary data.</text>
</comment>
<dbReference type="AlphaFoldDB" id="A0A0F9L0G3"/>
<name>A0A0F9L0G3_9ZZZZ</name>
<protein>
    <submittedName>
        <fullName evidence="1">Uncharacterized protein</fullName>
    </submittedName>
</protein>
<organism evidence="1">
    <name type="scientific">marine sediment metagenome</name>
    <dbReference type="NCBI Taxonomy" id="412755"/>
    <lineage>
        <taxon>unclassified sequences</taxon>
        <taxon>metagenomes</taxon>
        <taxon>ecological metagenomes</taxon>
    </lineage>
</organism>
<reference evidence="1" key="1">
    <citation type="journal article" date="2015" name="Nature">
        <title>Complex archaea that bridge the gap between prokaryotes and eukaryotes.</title>
        <authorList>
            <person name="Spang A."/>
            <person name="Saw J.H."/>
            <person name="Jorgensen S.L."/>
            <person name="Zaremba-Niedzwiedzka K."/>
            <person name="Martijn J."/>
            <person name="Lind A.E."/>
            <person name="van Eijk R."/>
            <person name="Schleper C."/>
            <person name="Guy L."/>
            <person name="Ettema T.J."/>
        </authorList>
    </citation>
    <scope>NUCLEOTIDE SEQUENCE</scope>
</reference>
<gene>
    <name evidence="1" type="ORF">LCGC14_1339550</name>
</gene>
<sequence length="122" mass="13880">MGHGCGYIEGESDCGMCGKSNSPSGYRAELDEFSVSLPTYRKEGRGQEAYEWSQWMNRAGTITITPREMRDLFWKEENIVPISKYPPISSDAFYEILPAELAYIHVQQKPVLRILVRADANE</sequence>
<proteinExistence type="predicted"/>
<dbReference type="EMBL" id="LAZR01008176">
    <property type="protein sequence ID" value="KKM80471.1"/>
    <property type="molecule type" value="Genomic_DNA"/>
</dbReference>
<accession>A0A0F9L0G3</accession>